<evidence type="ECO:0000313" key="1">
    <source>
        <dbReference type="EMBL" id="CUG11241.1"/>
    </source>
</evidence>
<organism evidence="1 2">
    <name type="scientific">Bodo saltans</name>
    <name type="common">Flagellated protozoan</name>
    <dbReference type="NCBI Taxonomy" id="75058"/>
    <lineage>
        <taxon>Eukaryota</taxon>
        <taxon>Discoba</taxon>
        <taxon>Euglenozoa</taxon>
        <taxon>Kinetoplastea</taxon>
        <taxon>Metakinetoplastina</taxon>
        <taxon>Eubodonida</taxon>
        <taxon>Bodonidae</taxon>
        <taxon>Bodo</taxon>
    </lineage>
</organism>
<sequence>DILFLLSGWRSHKSLETFGINNCGLSDTELLRIQLSVPKNKPVQEEVRDVVAIAGKYDPSITELISTRRELNSISSVDVCEALTAAALESKSFITYLDISENELSDASTANCFTALAQNNVLRDLRMCRNHVGQATINSLIAFLKLNSCLQYLDLRQNTEITLEALQSLKLEAVQSNDTIRQIFISDEDELRAYVENAAFVRLP</sequence>
<dbReference type="SUPFAM" id="SSF52047">
    <property type="entry name" value="RNI-like"/>
    <property type="match status" value="1"/>
</dbReference>
<accession>A0A0S4IXV5</accession>
<name>A0A0S4IXV5_BODSA</name>
<feature type="non-terminal residue" evidence="1">
    <location>
        <position position="1"/>
    </location>
</feature>
<gene>
    <name evidence="1" type="ORF">BSAL_74600</name>
</gene>
<dbReference type="VEuPathDB" id="TriTrypDB:BSAL_74600"/>
<evidence type="ECO:0000313" key="2">
    <source>
        <dbReference type="Proteomes" id="UP000051952"/>
    </source>
</evidence>
<keyword evidence="2" id="KW-1185">Reference proteome</keyword>
<reference evidence="2" key="1">
    <citation type="submission" date="2015-09" db="EMBL/GenBank/DDBJ databases">
        <authorList>
            <consortium name="Pathogen Informatics"/>
        </authorList>
    </citation>
    <scope>NUCLEOTIDE SEQUENCE [LARGE SCALE GENOMIC DNA]</scope>
    <source>
        <strain evidence="2">Lake Konstanz</strain>
    </source>
</reference>
<dbReference type="EMBL" id="CYKH01000658">
    <property type="protein sequence ID" value="CUG11241.1"/>
    <property type="molecule type" value="Genomic_DNA"/>
</dbReference>
<dbReference type="InterPro" id="IPR052394">
    <property type="entry name" value="LRR-containing"/>
</dbReference>
<dbReference type="Proteomes" id="UP000051952">
    <property type="component" value="Unassembled WGS sequence"/>
</dbReference>
<dbReference type="PANTHER" id="PTHR24114">
    <property type="entry name" value="LEUCINE RICH REPEAT FAMILY PROTEIN"/>
    <property type="match status" value="1"/>
</dbReference>
<dbReference type="Gene3D" id="3.80.10.10">
    <property type="entry name" value="Ribonuclease Inhibitor"/>
    <property type="match status" value="1"/>
</dbReference>
<dbReference type="PANTHER" id="PTHR24114:SF2">
    <property type="entry name" value="F-BOX DOMAIN-CONTAINING PROTEIN-RELATED"/>
    <property type="match status" value="1"/>
</dbReference>
<dbReference type="InterPro" id="IPR032675">
    <property type="entry name" value="LRR_dom_sf"/>
</dbReference>
<dbReference type="AlphaFoldDB" id="A0A0S4IXV5"/>
<protein>
    <submittedName>
        <fullName evidence="1">Uncharacterized protein</fullName>
    </submittedName>
</protein>
<proteinExistence type="predicted"/>